<dbReference type="PROSITE" id="PS51257">
    <property type="entry name" value="PROKAR_LIPOPROTEIN"/>
    <property type="match status" value="1"/>
</dbReference>
<dbReference type="PANTHER" id="PTHR30203:SF32">
    <property type="entry name" value="CATION EFFLUX SYSTEM PROTEIN CUSC"/>
    <property type="match status" value="1"/>
</dbReference>
<dbReference type="GO" id="GO:0015562">
    <property type="term" value="F:efflux transmembrane transporter activity"/>
    <property type="evidence" value="ECO:0007669"/>
    <property type="project" value="InterPro"/>
</dbReference>
<evidence type="ECO:0000256" key="2">
    <source>
        <dbReference type="RuleBase" id="RU362097"/>
    </source>
</evidence>
<dbReference type="SUPFAM" id="SSF56954">
    <property type="entry name" value="Outer membrane efflux proteins (OEP)"/>
    <property type="match status" value="1"/>
</dbReference>
<dbReference type="InterPro" id="IPR003423">
    <property type="entry name" value="OMP_efflux"/>
</dbReference>
<proteinExistence type="inferred from homology"/>
<keyword evidence="2" id="KW-0449">Lipoprotein</keyword>
<accession>A0A9D1IHG7</accession>
<dbReference type="InterPro" id="IPR010131">
    <property type="entry name" value="MdtP/NodT-like"/>
</dbReference>
<dbReference type="Pfam" id="PF02321">
    <property type="entry name" value="OEP"/>
    <property type="match status" value="2"/>
</dbReference>
<comment type="caution">
    <text evidence="4">The sequence shown here is derived from an EMBL/GenBank/DDBJ whole genome shotgun (WGS) entry which is preliminary data.</text>
</comment>
<dbReference type="NCBIfam" id="TIGR01845">
    <property type="entry name" value="outer_NodT"/>
    <property type="match status" value="1"/>
</dbReference>
<comment type="similarity">
    <text evidence="1 2">Belongs to the outer membrane factor (OMF) (TC 1.B.17) family.</text>
</comment>
<evidence type="ECO:0000313" key="4">
    <source>
        <dbReference type="EMBL" id="HIU36990.1"/>
    </source>
</evidence>
<reference evidence="4" key="2">
    <citation type="journal article" date="2021" name="PeerJ">
        <title>Extensive microbial diversity within the chicken gut microbiome revealed by metagenomics and culture.</title>
        <authorList>
            <person name="Gilroy R."/>
            <person name="Ravi A."/>
            <person name="Getino M."/>
            <person name="Pursley I."/>
            <person name="Horton D.L."/>
            <person name="Alikhan N.F."/>
            <person name="Baker D."/>
            <person name="Gharbi K."/>
            <person name="Hall N."/>
            <person name="Watson M."/>
            <person name="Adriaenssens E.M."/>
            <person name="Foster-Nyarko E."/>
            <person name="Jarju S."/>
            <person name="Secka A."/>
            <person name="Antonio M."/>
            <person name="Oren A."/>
            <person name="Chaudhuri R.R."/>
            <person name="La Ragione R."/>
            <person name="Hildebrand F."/>
            <person name="Pallen M.J."/>
        </authorList>
    </citation>
    <scope>NUCLEOTIDE SEQUENCE</scope>
    <source>
        <strain evidence="4">7463</strain>
    </source>
</reference>
<keyword evidence="2" id="KW-0732">Signal</keyword>
<dbReference type="Proteomes" id="UP000824083">
    <property type="component" value="Unassembled WGS sequence"/>
</dbReference>
<keyword evidence="2" id="KW-0564">Palmitate</keyword>
<dbReference type="Gene3D" id="1.20.1600.10">
    <property type="entry name" value="Outer membrane efflux proteins (OEP)"/>
    <property type="match status" value="1"/>
</dbReference>
<feature type="chain" id="PRO_5039746845" evidence="2">
    <location>
        <begin position="24"/>
        <end position="487"/>
    </location>
</feature>
<organism evidence="4 5">
    <name type="scientific">Candidatus Aphodousia faecigallinarum</name>
    <dbReference type="NCBI Taxonomy" id="2840677"/>
    <lineage>
        <taxon>Bacteria</taxon>
        <taxon>Pseudomonadati</taxon>
        <taxon>Pseudomonadota</taxon>
        <taxon>Betaproteobacteria</taxon>
        <taxon>Burkholderiales</taxon>
        <taxon>Sutterellaceae</taxon>
        <taxon>Sutterellaceae incertae sedis</taxon>
        <taxon>Candidatus Aphodousia</taxon>
    </lineage>
</organism>
<reference evidence="4" key="1">
    <citation type="submission" date="2020-10" db="EMBL/GenBank/DDBJ databases">
        <authorList>
            <person name="Gilroy R."/>
        </authorList>
    </citation>
    <scope>NUCLEOTIDE SEQUENCE</scope>
    <source>
        <strain evidence="4">7463</strain>
    </source>
</reference>
<evidence type="ECO:0000256" key="3">
    <source>
        <dbReference type="SAM" id="MobiDB-lite"/>
    </source>
</evidence>
<feature type="signal peptide" evidence="2">
    <location>
        <begin position="1"/>
        <end position="23"/>
    </location>
</feature>
<evidence type="ECO:0000256" key="1">
    <source>
        <dbReference type="ARBA" id="ARBA00007613"/>
    </source>
</evidence>
<dbReference type="EMBL" id="DVMY01000031">
    <property type="protein sequence ID" value="HIU36990.1"/>
    <property type="molecule type" value="Genomic_DNA"/>
</dbReference>
<keyword evidence="2" id="KW-1134">Transmembrane beta strand</keyword>
<feature type="region of interest" description="Disordered" evidence="3">
    <location>
        <begin position="468"/>
        <end position="487"/>
    </location>
</feature>
<keyword evidence="2" id="KW-0812">Transmembrane</keyword>
<keyword evidence="2" id="KW-0472">Membrane</keyword>
<dbReference type="AlphaFoldDB" id="A0A9D1IHG7"/>
<gene>
    <name evidence="4" type="ORF">IAC56_01760</name>
</gene>
<dbReference type="PANTHER" id="PTHR30203">
    <property type="entry name" value="OUTER MEMBRANE CATION EFFLUX PROTEIN"/>
    <property type="match status" value="1"/>
</dbReference>
<protein>
    <submittedName>
        <fullName evidence="4">Efflux transporter outer membrane subunit</fullName>
    </submittedName>
</protein>
<comment type="subcellular location">
    <subcellularLocation>
        <location evidence="2">Cell membrane</location>
        <topology evidence="2">Lipid-anchor</topology>
    </subcellularLocation>
</comment>
<evidence type="ECO:0000313" key="5">
    <source>
        <dbReference type="Proteomes" id="UP000824083"/>
    </source>
</evidence>
<sequence>MRKTFKFLPLVAALALTGCMSMAPSYERPQAPILNAWPTGEAYAEAKLNQQALPDWHEFFTDERLRQVIQMTLDNNRDYRVAMLNVQKMRYAYNIQRSEFLPSISGVGSGEHSGTPRTLSATGQDTVSHVYSANLAMASYELDLFGRIRSLSDEALNQYFATEEARKSARVTLIAETANMWLQLGADRSLLAFAKETLDSQEKSYKLSEASYKAGAINLLELNQAKQMYASAQASYASSQRAVAQDLNALALLVGTNVPEELLPSKVEVVTLAGVLPQGVPSEVLLNRPDIAQAEYTLMAANADIGAARANFFPRISLVASGGTGSTELDDLFSGGTRLWSFAPSISLPIFTGGANWATLRVSETERDIAVADYEKAIQTAFREVADALATEGTIERELKATQDYADATKKAYELAQARYRHGSESFLTVLDSQRQYVSAQTQLTVAQQARAMSLVTLYKTLGGGAVDLDKKSDETKAPTAKAKSEA</sequence>
<dbReference type="Gene3D" id="2.20.200.10">
    <property type="entry name" value="Outer membrane efflux proteins (OEP)"/>
    <property type="match status" value="1"/>
</dbReference>
<name>A0A9D1IHG7_9BURK</name>
<dbReference type="GO" id="GO:0005886">
    <property type="term" value="C:plasma membrane"/>
    <property type="evidence" value="ECO:0007669"/>
    <property type="project" value="UniProtKB-SubCell"/>
</dbReference>